<proteinExistence type="predicted"/>
<dbReference type="Pfam" id="PF20449">
    <property type="entry name" value="DUF6706"/>
    <property type="match status" value="1"/>
</dbReference>
<name>A0A3D9BU58_9FLAO</name>
<dbReference type="AlphaFoldDB" id="A0A3D9BU58"/>
<keyword evidence="2" id="KW-1185">Reference proteome</keyword>
<reference evidence="1 2" key="1">
    <citation type="journal article" date="2006" name="Int. J. Syst. Evol. Microbiol.">
        <title>Chryseobacterium piscium sp. nov., isolated from fish of the South Atlantic Ocean off South Africa.</title>
        <authorList>
            <person name="de Beer H."/>
            <person name="Hugo C.J."/>
            <person name="Jooste P.J."/>
            <person name="Vancanneyt M."/>
            <person name="Coenye T."/>
            <person name="Vandamme P."/>
        </authorList>
    </citation>
    <scope>NUCLEOTIDE SEQUENCE [LARGE SCALE GENOMIC DNA]</scope>
    <source>
        <strain evidence="1 2">CCUG 51923</strain>
    </source>
</reference>
<evidence type="ECO:0000313" key="2">
    <source>
        <dbReference type="Proteomes" id="UP000256512"/>
    </source>
</evidence>
<dbReference type="InterPro" id="IPR046552">
    <property type="entry name" value="DUF6706"/>
</dbReference>
<dbReference type="Proteomes" id="UP000256512">
    <property type="component" value="Unassembled WGS sequence"/>
</dbReference>
<gene>
    <name evidence="1" type="ORF">DRF62_02100</name>
</gene>
<accession>A0A3D9BU58</accession>
<comment type="caution">
    <text evidence="1">The sequence shown here is derived from an EMBL/GenBank/DDBJ whole genome shotgun (WGS) entry which is preliminary data.</text>
</comment>
<sequence length="89" mass="10215">MSDADLDVFFASKQIDGAFDLTKPDDMDKLFTEIILELLITPDISEDDYSVKYDRKALESWYAMECIRLGIEDLLKKGKVQVKDISYLA</sequence>
<dbReference type="EMBL" id="QNVS01000003">
    <property type="protein sequence ID" value="REC56972.1"/>
    <property type="molecule type" value="Genomic_DNA"/>
</dbReference>
<organism evidence="1 2">
    <name type="scientific">Chryseobacterium piscium</name>
    <dbReference type="NCBI Taxonomy" id="333702"/>
    <lineage>
        <taxon>Bacteria</taxon>
        <taxon>Pseudomonadati</taxon>
        <taxon>Bacteroidota</taxon>
        <taxon>Flavobacteriia</taxon>
        <taxon>Flavobacteriales</taxon>
        <taxon>Weeksellaceae</taxon>
        <taxon>Chryseobacterium group</taxon>
        <taxon>Chryseobacterium</taxon>
    </lineage>
</organism>
<protein>
    <submittedName>
        <fullName evidence="1">Uncharacterized protein</fullName>
    </submittedName>
</protein>
<evidence type="ECO:0000313" key="1">
    <source>
        <dbReference type="EMBL" id="REC56972.1"/>
    </source>
</evidence>